<feature type="domain" description="OmpR/PhoB-type" evidence="9">
    <location>
        <begin position="122"/>
        <end position="220"/>
    </location>
</feature>
<keyword evidence="3 7" id="KW-0238">DNA-binding</keyword>
<dbReference type="PANTHER" id="PTHR48111">
    <property type="entry name" value="REGULATOR OF RPOS"/>
    <property type="match status" value="1"/>
</dbReference>
<organism evidence="10 11">
    <name type="scientific">Candidatus Faeciplasma pullistercoris</name>
    <dbReference type="NCBI Taxonomy" id="2840800"/>
    <lineage>
        <taxon>Bacteria</taxon>
        <taxon>Bacillati</taxon>
        <taxon>Bacillota</taxon>
        <taxon>Clostridia</taxon>
        <taxon>Eubacteriales</taxon>
        <taxon>Oscillospiraceae</taxon>
        <taxon>Oscillospiraceae incertae sedis</taxon>
        <taxon>Candidatus Faeciplasma</taxon>
    </lineage>
</organism>
<gene>
    <name evidence="10" type="ORF">IAC39_06940</name>
</gene>
<dbReference type="EMBL" id="DVLL01000021">
    <property type="protein sequence ID" value="HIT59429.1"/>
    <property type="molecule type" value="Genomic_DNA"/>
</dbReference>
<dbReference type="GO" id="GO:0006355">
    <property type="term" value="P:regulation of DNA-templated transcription"/>
    <property type="evidence" value="ECO:0007669"/>
    <property type="project" value="InterPro"/>
</dbReference>
<evidence type="ECO:0000313" key="10">
    <source>
        <dbReference type="EMBL" id="HIT59429.1"/>
    </source>
</evidence>
<reference evidence="10" key="1">
    <citation type="submission" date="2020-10" db="EMBL/GenBank/DDBJ databases">
        <authorList>
            <person name="Gilroy R."/>
        </authorList>
    </citation>
    <scope>NUCLEOTIDE SEQUENCE</scope>
    <source>
        <strain evidence="10">CHK33-4379</strain>
    </source>
</reference>
<reference evidence="10" key="2">
    <citation type="journal article" date="2021" name="PeerJ">
        <title>Extensive microbial diversity within the chicken gut microbiome revealed by metagenomics and culture.</title>
        <authorList>
            <person name="Gilroy R."/>
            <person name="Ravi A."/>
            <person name="Getino M."/>
            <person name="Pursley I."/>
            <person name="Horton D.L."/>
            <person name="Alikhan N.F."/>
            <person name="Baker D."/>
            <person name="Gharbi K."/>
            <person name="Hall N."/>
            <person name="Watson M."/>
            <person name="Adriaenssens E.M."/>
            <person name="Foster-Nyarko E."/>
            <person name="Jarju S."/>
            <person name="Secka A."/>
            <person name="Antonio M."/>
            <person name="Oren A."/>
            <person name="Chaudhuri R.R."/>
            <person name="La Ragione R."/>
            <person name="Hildebrand F."/>
            <person name="Pallen M.J."/>
        </authorList>
    </citation>
    <scope>NUCLEOTIDE SEQUENCE</scope>
    <source>
        <strain evidence="10">CHK33-4379</strain>
    </source>
</reference>
<evidence type="ECO:0000259" key="8">
    <source>
        <dbReference type="PROSITE" id="PS50110"/>
    </source>
</evidence>
<dbReference type="InterPro" id="IPR011006">
    <property type="entry name" value="CheY-like_superfamily"/>
</dbReference>
<evidence type="ECO:0000256" key="3">
    <source>
        <dbReference type="ARBA" id="ARBA00023125"/>
    </source>
</evidence>
<dbReference type="PANTHER" id="PTHR48111:SF2">
    <property type="entry name" value="RESPONSE REGULATOR SAER"/>
    <property type="match status" value="1"/>
</dbReference>
<dbReference type="Proteomes" id="UP000824136">
    <property type="component" value="Unassembled WGS sequence"/>
</dbReference>
<evidence type="ECO:0000256" key="6">
    <source>
        <dbReference type="PROSITE-ProRule" id="PRU00169"/>
    </source>
</evidence>
<comment type="caution">
    <text evidence="10">The sequence shown here is derived from an EMBL/GenBank/DDBJ whole genome shotgun (WGS) entry which is preliminary data.</text>
</comment>
<dbReference type="Gene3D" id="3.40.50.2300">
    <property type="match status" value="1"/>
</dbReference>
<evidence type="ECO:0000256" key="1">
    <source>
        <dbReference type="ARBA" id="ARBA00018672"/>
    </source>
</evidence>
<comment type="function">
    <text evidence="5">May play the central regulatory role in sporulation. It may be an element of the effector pathway responsible for the activation of sporulation genes in response to nutritional stress. Spo0A may act in concert with spo0H (a sigma factor) to control the expression of some genes that are critical to the sporulation process.</text>
</comment>
<sequence>MKNILIIDDDLDIGNVLEEILKNEGYSVSRAYSGTEAVFVLSQSRPDLILLDLMLPGLSGEEVLPHIKGIPVIVMSAKADIDNKVELLLSGAVDYVTKPFNTKELLARIAVHLRTFDTLGKSEELSFEEISLDTNTHIVSVKGGEIKLTRTEYAILKILLQNQTQVVAKSQLLDRISEDTPDCTESSLKTHISNLRKKLRDAGGKDYIEAIWGIGFKLKTE</sequence>
<keyword evidence="6" id="KW-0597">Phosphoprotein</keyword>
<dbReference type="Pfam" id="PF00072">
    <property type="entry name" value="Response_reg"/>
    <property type="match status" value="1"/>
</dbReference>
<dbReference type="Pfam" id="PF00486">
    <property type="entry name" value="Trans_reg_C"/>
    <property type="match status" value="1"/>
</dbReference>
<evidence type="ECO:0000256" key="7">
    <source>
        <dbReference type="PROSITE-ProRule" id="PRU01091"/>
    </source>
</evidence>
<evidence type="ECO:0000256" key="2">
    <source>
        <dbReference type="ARBA" id="ARBA00023015"/>
    </source>
</evidence>
<dbReference type="GO" id="GO:0000156">
    <property type="term" value="F:phosphorelay response regulator activity"/>
    <property type="evidence" value="ECO:0007669"/>
    <property type="project" value="TreeGrafter"/>
</dbReference>
<dbReference type="InterPro" id="IPR039420">
    <property type="entry name" value="WalR-like"/>
</dbReference>
<dbReference type="SUPFAM" id="SSF52172">
    <property type="entry name" value="CheY-like"/>
    <property type="match status" value="1"/>
</dbReference>
<feature type="DNA-binding region" description="OmpR/PhoB-type" evidence="7">
    <location>
        <begin position="122"/>
        <end position="220"/>
    </location>
</feature>
<dbReference type="InterPro" id="IPR036388">
    <property type="entry name" value="WH-like_DNA-bd_sf"/>
</dbReference>
<evidence type="ECO:0000259" key="9">
    <source>
        <dbReference type="PROSITE" id="PS51755"/>
    </source>
</evidence>
<dbReference type="SMART" id="SM00448">
    <property type="entry name" value="REC"/>
    <property type="match status" value="1"/>
</dbReference>
<dbReference type="Gene3D" id="1.10.10.10">
    <property type="entry name" value="Winged helix-like DNA-binding domain superfamily/Winged helix DNA-binding domain"/>
    <property type="match status" value="1"/>
</dbReference>
<dbReference type="InterPro" id="IPR001867">
    <property type="entry name" value="OmpR/PhoB-type_DNA-bd"/>
</dbReference>
<evidence type="ECO:0000313" key="11">
    <source>
        <dbReference type="Proteomes" id="UP000824136"/>
    </source>
</evidence>
<dbReference type="AlphaFoldDB" id="A0A9D1GUG3"/>
<dbReference type="InterPro" id="IPR001789">
    <property type="entry name" value="Sig_transdc_resp-reg_receiver"/>
</dbReference>
<feature type="domain" description="Response regulatory" evidence="8">
    <location>
        <begin position="3"/>
        <end position="113"/>
    </location>
</feature>
<keyword evidence="2" id="KW-0805">Transcription regulation</keyword>
<dbReference type="PROSITE" id="PS50110">
    <property type="entry name" value="RESPONSE_REGULATORY"/>
    <property type="match status" value="1"/>
</dbReference>
<dbReference type="GO" id="GO:0032993">
    <property type="term" value="C:protein-DNA complex"/>
    <property type="evidence" value="ECO:0007669"/>
    <property type="project" value="TreeGrafter"/>
</dbReference>
<dbReference type="CDD" id="cd00383">
    <property type="entry name" value="trans_reg_C"/>
    <property type="match status" value="1"/>
</dbReference>
<evidence type="ECO:0000256" key="5">
    <source>
        <dbReference type="ARBA" id="ARBA00024867"/>
    </source>
</evidence>
<dbReference type="SMART" id="SM00862">
    <property type="entry name" value="Trans_reg_C"/>
    <property type="match status" value="1"/>
</dbReference>
<protein>
    <recommendedName>
        <fullName evidence="1">Stage 0 sporulation protein A homolog</fullName>
    </recommendedName>
</protein>
<dbReference type="PROSITE" id="PS51755">
    <property type="entry name" value="OMPR_PHOB"/>
    <property type="match status" value="1"/>
</dbReference>
<keyword evidence="4" id="KW-0804">Transcription</keyword>
<accession>A0A9D1GUG3</accession>
<dbReference type="GO" id="GO:0005829">
    <property type="term" value="C:cytosol"/>
    <property type="evidence" value="ECO:0007669"/>
    <property type="project" value="TreeGrafter"/>
</dbReference>
<name>A0A9D1GUG3_9FIRM</name>
<proteinExistence type="predicted"/>
<feature type="modified residue" description="4-aspartylphosphate" evidence="6">
    <location>
        <position position="52"/>
    </location>
</feature>
<dbReference type="GO" id="GO:0000976">
    <property type="term" value="F:transcription cis-regulatory region binding"/>
    <property type="evidence" value="ECO:0007669"/>
    <property type="project" value="TreeGrafter"/>
</dbReference>
<evidence type="ECO:0000256" key="4">
    <source>
        <dbReference type="ARBA" id="ARBA00023163"/>
    </source>
</evidence>